<evidence type="ECO:0000313" key="3">
    <source>
        <dbReference type="Proteomes" id="UP001151760"/>
    </source>
</evidence>
<name>A0ABQ5EHT4_9ASTR</name>
<feature type="transmembrane region" description="Helical" evidence="1">
    <location>
        <begin position="224"/>
        <end position="248"/>
    </location>
</feature>
<feature type="transmembrane region" description="Helical" evidence="1">
    <location>
        <begin position="269"/>
        <end position="290"/>
    </location>
</feature>
<keyword evidence="1" id="KW-1133">Transmembrane helix</keyword>
<accession>A0ABQ5EHT4</accession>
<protein>
    <submittedName>
        <fullName evidence="2">Uncharacterized protein</fullName>
    </submittedName>
</protein>
<dbReference type="Proteomes" id="UP001151760">
    <property type="component" value="Unassembled WGS sequence"/>
</dbReference>
<reference evidence="2" key="2">
    <citation type="submission" date="2022-01" db="EMBL/GenBank/DDBJ databases">
        <authorList>
            <person name="Yamashiro T."/>
            <person name="Shiraishi A."/>
            <person name="Satake H."/>
            <person name="Nakayama K."/>
        </authorList>
    </citation>
    <scope>NUCLEOTIDE SEQUENCE</scope>
</reference>
<gene>
    <name evidence="2" type="ORF">Tco_0976520</name>
</gene>
<evidence type="ECO:0000256" key="1">
    <source>
        <dbReference type="SAM" id="Phobius"/>
    </source>
</evidence>
<dbReference type="EMBL" id="BQNB010016314">
    <property type="protein sequence ID" value="GJT50363.1"/>
    <property type="molecule type" value="Genomic_DNA"/>
</dbReference>
<evidence type="ECO:0000313" key="2">
    <source>
        <dbReference type="EMBL" id="GJT50363.1"/>
    </source>
</evidence>
<proteinExistence type="predicted"/>
<keyword evidence="1" id="KW-0472">Membrane</keyword>
<keyword evidence="1" id="KW-0812">Transmembrane</keyword>
<keyword evidence="3" id="KW-1185">Reference proteome</keyword>
<reference evidence="2" key="1">
    <citation type="journal article" date="2022" name="Int. J. Mol. Sci.">
        <title>Draft Genome of Tanacetum Coccineum: Genomic Comparison of Closely Related Tanacetum-Family Plants.</title>
        <authorList>
            <person name="Yamashiro T."/>
            <person name="Shiraishi A."/>
            <person name="Nakayama K."/>
            <person name="Satake H."/>
        </authorList>
    </citation>
    <scope>NUCLEOTIDE SEQUENCE</scope>
</reference>
<sequence length="293" mass="33338">MEVELILKYFMRTSLTLWVSSIDDDTVSSLSRCQDSTTDSDYSSVGRELKHPVSHRWYCLDFSYSRSGHEERCMAIDFFHTSFCCMKYARKGPLLRPLIPIDNAFPELVNRNDSSMPARGVFNLGECALRDGMTSTGDRGVSRTALLKIWGSGGGLWLSGLGPSFVALAIGITESRGDAHPSWFKRLNTFLSSRFSRPRVRDLSGWNLVRRFIPCLEYKEFPPFLLGFSMGVFPFFQNLVWFGLSFACQRPWVKRVGLFAFSQNDRTGCLRFFVTRVKLGFALAIASYLMRVI</sequence>
<organism evidence="2 3">
    <name type="scientific">Tanacetum coccineum</name>
    <dbReference type="NCBI Taxonomy" id="301880"/>
    <lineage>
        <taxon>Eukaryota</taxon>
        <taxon>Viridiplantae</taxon>
        <taxon>Streptophyta</taxon>
        <taxon>Embryophyta</taxon>
        <taxon>Tracheophyta</taxon>
        <taxon>Spermatophyta</taxon>
        <taxon>Magnoliopsida</taxon>
        <taxon>eudicotyledons</taxon>
        <taxon>Gunneridae</taxon>
        <taxon>Pentapetalae</taxon>
        <taxon>asterids</taxon>
        <taxon>campanulids</taxon>
        <taxon>Asterales</taxon>
        <taxon>Asteraceae</taxon>
        <taxon>Asteroideae</taxon>
        <taxon>Anthemideae</taxon>
        <taxon>Anthemidinae</taxon>
        <taxon>Tanacetum</taxon>
    </lineage>
</organism>
<comment type="caution">
    <text evidence="2">The sequence shown here is derived from an EMBL/GenBank/DDBJ whole genome shotgun (WGS) entry which is preliminary data.</text>
</comment>